<feature type="domain" description="Glycosyl transferase family 1" evidence="3">
    <location>
        <begin position="216"/>
        <end position="382"/>
    </location>
</feature>
<name>A0A6L7FWU9_9RHOB</name>
<evidence type="ECO:0000259" key="3">
    <source>
        <dbReference type="Pfam" id="PF00534"/>
    </source>
</evidence>
<keyword evidence="1" id="KW-0328">Glycosyltransferase</keyword>
<gene>
    <name evidence="5" type="ORF">GR170_02000</name>
</gene>
<feature type="domain" description="Glycosyl transferase family 4" evidence="4">
    <location>
        <begin position="25"/>
        <end position="190"/>
    </location>
</feature>
<dbReference type="AlphaFoldDB" id="A0A6L7FWU9"/>
<reference evidence="5 6" key="1">
    <citation type="submission" date="2019-12" db="EMBL/GenBank/DDBJ databases">
        <authorList>
            <person name="Li M."/>
        </authorList>
    </citation>
    <scope>NUCLEOTIDE SEQUENCE [LARGE SCALE GENOMIC DNA]</scope>
    <source>
        <strain evidence="5 6">GBMRC 2024</strain>
    </source>
</reference>
<dbReference type="Gene3D" id="3.40.50.2000">
    <property type="entry name" value="Glycogen Phosphorylase B"/>
    <property type="match status" value="2"/>
</dbReference>
<dbReference type="EMBL" id="WUMU01000001">
    <property type="protein sequence ID" value="MXN16594.1"/>
    <property type="molecule type" value="Genomic_DNA"/>
</dbReference>
<evidence type="ECO:0000256" key="1">
    <source>
        <dbReference type="ARBA" id="ARBA00022676"/>
    </source>
</evidence>
<dbReference type="SUPFAM" id="SSF53756">
    <property type="entry name" value="UDP-Glycosyltransferase/glycogen phosphorylase"/>
    <property type="match status" value="1"/>
</dbReference>
<evidence type="ECO:0000313" key="6">
    <source>
        <dbReference type="Proteomes" id="UP000477911"/>
    </source>
</evidence>
<evidence type="ECO:0000256" key="2">
    <source>
        <dbReference type="ARBA" id="ARBA00022679"/>
    </source>
</evidence>
<comment type="caution">
    <text evidence="5">The sequence shown here is derived from an EMBL/GenBank/DDBJ whole genome shotgun (WGS) entry which is preliminary data.</text>
</comment>
<dbReference type="InterPro" id="IPR022623">
    <property type="entry name" value="Glyco_trans_4"/>
</dbReference>
<organism evidence="5 6">
    <name type="scientific">Pseudooceanicola albus</name>
    <dbReference type="NCBI Taxonomy" id="2692189"/>
    <lineage>
        <taxon>Bacteria</taxon>
        <taxon>Pseudomonadati</taxon>
        <taxon>Pseudomonadota</taxon>
        <taxon>Alphaproteobacteria</taxon>
        <taxon>Rhodobacterales</taxon>
        <taxon>Paracoccaceae</taxon>
        <taxon>Pseudooceanicola</taxon>
    </lineage>
</organism>
<proteinExistence type="predicted"/>
<dbReference type="PANTHER" id="PTHR12526">
    <property type="entry name" value="GLYCOSYLTRANSFERASE"/>
    <property type="match status" value="1"/>
</dbReference>
<evidence type="ECO:0000313" key="5">
    <source>
        <dbReference type="EMBL" id="MXN16594.1"/>
    </source>
</evidence>
<evidence type="ECO:0000259" key="4">
    <source>
        <dbReference type="Pfam" id="PF12000"/>
    </source>
</evidence>
<keyword evidence="2 5" id="KW-0808">Transferase</keyword>
<dbReference type="Pfam" id="PF00534">
    <property type="entry name" value="Glycos_transf_1"/>
    <property type="match status" value="1"/>
</dbReference>
<accession>A0A6L7FWU9</accession>
<dbReference type="InterPro" id="IPR001296">
    <property type="entry name" value="Glyco_trans_1"/>
</dbReference>
<keyword evidence="6" id="KW-1185">Reference proteome</keyword>
<sequence length="406" mass="44660">MKILFIHQNFPAQFRHLAPALAARGDQVMALTLRVDRPTLWQGVQILPYALPGGRAQSCHPWVLDLDSQVTRAEACWRAARTLRDQGYAPDVILAHPGWGESLFLADLWPAARLLLYCELYHRPEAPDPEDPATDPEAERLRLRLKNLHNLLQLPQARAGISPTRFQADTFPPPFRARISVIHDGIDTDALCPDAGARLTLPSGLVLDRRDEVVSFANRRLEPCRGIGMFLKSLPELLRARPRAQVVIAGRTEGAAYGPLPPGGTSWKDHYWPQIAPLLPPGAAARVHFPGPLERADFTALLRISRAHVYLTRPFVLSWSLLEALSVAAPVIASDTAPLHEVLTPDTGRLVPWGDPAALAATLAATLADPQRARAMGQAARADIRARYDLTRLCLPAQLAWLDSTA</sequence>
<dbReference type="PANTHER" id="PTHR12526:SF510">
    <property type="entry name" value="D-INOSITOL 3-PHOSPHATE GLYCOSYLTRANSFERASE"/>
    <property type="match status" value="1"/>
</dbReference>
<dbReference type="Proteomes" id="UP000477911">
    <property type="component" value="Unassembled WGS sequence"/>
</dbReference>
<protein>
    <submittedName>
        <fullName evidence="5">Glycosyltransferase</fullName>
    </submittedName>
</protein>
<dbReference type="Pfam" id="PF12000">
    <property type="entry name" value="Glyco_trans_4_3"/>
    <property type="match status" value="1"/>
</dbReference>
<dbReference type="RefSeq" id="WP_160891119.1">
    <property type="nucleotide sequence ID" value="NZ_WUMU01000001.1"/>
</dbReference>
<dbReference type="GO" id="GO:0016757">
    <property type="term" value="F:glycosyltransferase activity"/>
    <property type="evidence" value="ECO:0007669"/>
    <property type="project" value="UniProtKB-KW"/>
</dbReference>